<proteinExistence type="predicted"/>
<keyword evidence="4" id="KW-1185">Reference proteome</keyword>
<feature type="coiled-coil region" evidence="1">
    <location>
        <begin position="17"/>
        <end position="44"/>
    </location>
</feature>
<accession>A0A918YYH3</accession>
<organism evidence="3 4">
    <name type="scientific">Kitasatospora indigofera</name>
    <dbReference type="NCBI Taxonomy" id="67307"/>
    <lineage>
        <taxon>Bacteria</taxon>
        <taxon>Bacillati</taxon>
        <taxon>Actinomycetota</taxon>
        <taxon>Actinomycetes</taxon>
        <taxon>Kitasatosporales</taxon>
        <taxon>Streptomycetaceae</taxon>
        <taxon>Kitasatospora</taxon>
    </lineage>
</organism>
<evidence type="ECO:0000313" key="3">
    <source>
        <dbReference type="EMBL" id="GHE26590.1"/>
    </source>
</evidence>
<keyword evidence="1" id="KW-0175">Coiled coil</keyword>
<dbReference type="EMBL" id="BNBO01000093">
    <property type="protein sequence ID" value="GHE26590.1"/>
    <property type="molecule type" value="Genomic_DNA"/>
</dbReference>
<feature type="compositionally biased region" description="Low complexity" evidence="2">
    <location>
        <begin position="207"/>
        <end position="231"/>
    </location>
</feature>
<evidence type="ECO:0000256" key="2">
    <source>
        <dbReference type="SAM" id="MobiDB-lite"/>
    </source>
</evidence>
<feature type="compositionally biased region" description="Low complexity" evidence="2">
    <location>
        <begin position="136"/>
        <end position="169"/>
    </location>
</feature>
<dbReference type="GeneID" id="95358093"/>
<evidence type="ECO:0000313" key="4">
    <source>
        <dbReference type="Proteomes" id="UP000617734"/>
    </source>
</evidence>
<feature type="compositionally biased region" description="Low complexity" evidence="2">
    <location>
        <begin position="110"/>
        <end position="123"/>
    </location>
</feature>
<gene>
    <name evidence="3" type="ORF">GCM10018781_78880</name>
</gene>
<reference evidence="3" key="1">
    <citation type="journal article" date="2014" name="Int. J. Syst. Evol. Microbiol.">
        <title>Complete genome sequence of Corynebacterium casei LMG S-19264T (=DSM 44701T), isolated from a smear-ripened cheese.</title>
        <authorList>
            <consortium name="US DOE Joint Genome Institute (JGI-PGF)"/>
            <person name="Walter F."/>
            <person name="Albersmeier A."/>
            <person name="Kalinowski J."/>
            <person name="Ruckert C."/>
        </authorList>
    </citation>
    <scope>NUCLEOTIDE SEQUENCE</scope>
    <source>
        <strain evidence="3">JCM 4646</strain>
    </source>
</reference>
<dbReference type="RefSeq" id="WP_190215745.1">
    <property type="nucleotide sequence ID" value="NZ_BNBO01000093.1"/>
</dbReference>
<sequence length="306" mass="30252">MAGKETFGTESGVGSTIALLEAQLPAARERRSRLEEELAAAVAREGAITSVLEGLRALSGTPLDGRAEPPRVTTTATAPVGAAEAGEAEGAVVEAAGPEVTAASDGQDTAVAGSAEASPAPAEKLARKTTGRKTATRAAARKATAGKAATATSPTPAGSAPPAASATKKTTARKAAAKGAPKTVAPKDTEPKATKKALPKPRKASPSKAATAARKVTVTAASTPSKTASAPGRRRLADAEGVLAVLAQASNPLRAREVVGLLGLDAVDANINAIRTRLERLAKAGQAQRSGRGLYTVAAGGLGAAG</sequence>
<feature type="compositionally biased region" description="Basic residues" evidence="2">
    <location>
        <begin position="194"/>
        <end position="205"/>
    </location>
</feature>
<protein>
    <submittedName>
        <fullName evidence="3">Uncharacterized protein</fullName>
    </submittedName>
</protein>
<feature type="region of interest" description="Disordered" evidence="2">
    <location>
        <begin position="103"/>
        <end position="234"/>
    </location>
</feature>
<dbReference type="Proteomes" id="UP000617734">
    <property type="component" value="Unassembled WGS sequence"/>
</dbReference>
<evidence type="ECO:0000256" key="1">
    <source>
        <dbReference type="SAM" id="Coils"/>
    </source>
</evidence>
<reference evidence="3" key="2">
    <citation type="submission" date="2020-09" db="EMBL/GenBank/DDBJ databases">
        <authorList>
            <person name="Sun Q."/>
            <person name="Ohkuma M."/>
        </authorList>
    </citation>
    <scope>NUCLEOTIDE SEQUENCE</scope>
    <source>
        <strain evidence="3">JCM 4646</strain>
    </source>
</reference>
<dbReference type="AlphaFoldDB" id="A0A918YYH3"/>
<name>A0A918YYH3_9ACTN</name>
<comment type="caution">
    <text evidence="3">The sequence shown here is derived from an EMBL/GenBank/DDBJ whole genome shotgun (WGS) entry which is preliminary data.</text>
</comment>